<dbReference type="InterPro" id="IPR005269">
    <property type="entry name" value="LOG"/>
</dbReference>
<dbReference type="EMBL" id="BRVO01000001">
    <property type="protein sequence ID" value="GLB49039.1"/>
    <property type="molecule type" value="Genomic_DNA"/>
</dbReference>
<comment type="caution">
    <text evidence="4">The sequence shown here is derived from an EMBL/GenBank/DDBJ whole genome shotgun (WGS) entry which is preliminary data.</text>
</comment>
<evidence type="ECO:0000256" key="2">
    <source>
        <dbReference type="ARBA" id="ARBA00006763"/>
    </source>
</evidence>
<evidence type="ECO:0000256" key="3">
    <source>
        <dbReference type="RuleBase" id="RU363015"/>
    </source>
</evidence>
<sequence>MKNIVVFCGSSSGNSPAFAEQASLLGKTLAKRDIALIYGGSRLGLMGKVADGVIENNGKAIGVLPYFLQQKEIAHHGLDELILVETMLERKEKMNTLCDGVITLPGGYGTLDELFEMLTWAQLGLHKKPIGILNTEGYYNELIAFLDTMTQKGLLKPEYRDMVVISDTVESLLTKMEAYIAPEVTKWIGKEDI</sequence>
<dbReference type="SUPFAM" id="SSF102405">
    <property type="entry name" value="MCP/YpsA-like"/>
    <property type="match status" value="1"/>
</dbReference>
<keyword evidence="5" id="KW-1185">Reference proteome</keyword>
<dbReference type="Proteomes" id="UP001143543">
    <property type="component" value="Unassembled WGS sequence"/>
</dbReference>
<dbReference type="PANTHER" id="PTHR31223:SF70">
    <property type="entry name" value="LOG FAMILY PROTEIN YJL055W"/>
    <property type="match status" value="1"/>
</dbReference>
<accession>A0ABQ5MI01</accession>
<evidence type="ECO:0000256" key="1">
    <source>
        <dbReference type="ARBA" id="ARBA00000274"/>
    </source>
</evidence>
<dbReference type="Pfam" id="PF03641">
    <property type="entry name" value="Lysine_decarbox"/>
    <property type="match status" value="1"/>
</dbReference>
<organism evidence="4 5">
    <name type="scientific">Neptunitalea lumnitzerae</name>
    <dbReference type="NCBI Taxonomy" id="2965509"/>
    <lineage>
        <taxon>Bacteria</taxon>
        <taxon>Pseudomonadati</taxon>
        <taxon>Bacteroidota</taxon>
        <taxon>Flavobacteriia</taxon>
        <taxon>Flavobacteriales</taxon>
        <taxon>Flavobacteriaceae</taxon>
        <taxon>Neptunitalea</taxon>
    </lineage>
</organism>
<name>A0ABQ5MI01_9FLAO</name>
<comment type="similarity">
    <text evidence="2 3">Belongs to the LOG family.</text>
</comment>
<keyword evidence="3" id="KW-0203">Cytokinin biosynthesis</keyword>
<comment type="catalytic activity">
    <reaction evidence="1">
        <text>AMP + H2O = D-ribose 5-phosphate + adenine</text>
        <dbReference type="Rhea" id="RHEA:20129"/>
        <dbReference type="ChEBI" id="CHEBI:15377"/>
        <dbReference type="ChEBI" id="CHEBI:16708"/>
        <dbReference type="ChEBI" id="CHEBI:78346"/>
        <dbReference type="ChEBI" id="CHEBI:456215"/>
        <dbReference type="EC" id="3.2.2.4"/>
    </reaction>
</comment>
<dbReference type="RefSeq" id="WP_281764656.1">
    <property type="nucleotide sequence ID" value="NZ_BRVO01000001.1"/>
</dbReference>
<dbReference type="EC" id="3.2.2.n1" evidence="3"/>
<reference evidence="4" key="1">
    <citation type="submission" date="2022-07" db="EMBL/GenBank/DDBJ databases">
        <title>Taxonomy of Novel Oxalotrophic and Methylotrophic Bacteria.</title>
        <authorList>
            <person name="Sahin N."/>
            <person name="Tani A."/>
        </authorList>
    </citation>
    <scope>NUCLEOTIDE SEQUENCE</scope>
    <source>
        <strain evidence="4">Y10</strain>
    </source>
</reference>
<evidence type="ECO:0000313" key="4">
    <source>
        <dbReference type="EMBL" id="GLB49039.1"/>
    </source>
</evidence>
<evidence type="ECO:0000313" key="5">
    <source>
        <dbReference type="Proteomes" id="UP001143543"/>
    </source>
</evidence>
<protein>
    <recommendedName>
        <fullName evidence="3">Cytokinin riboside 5'-monophosphate phosphoribohydrolase</fullName>
        <ecNumber evidence="3">3.2.2.n1</ecNumber>
    </recommendedName>
</protein>
<dbReference type="Gene3D" id="3.40.50.450">
    <property type="match status" value="1"/>
</dbReference>
<dbReference type="InterPro" id="IPR031100">
    <property type="entry name" value="LOG_fam"/>
</dbReference>
<proteinExistence type="inferred from homology"/>
<gene>
    <name evidence="4" type="ORF">Y10_14070</name>
</gene>
<dbReference type="NCBIfam" id="TIGR00730">
    <property type="entry name" value="Rossman fold protein, TIGR00730 family"/>
    <property type="match status" value="1"/>
</dbReference>
<dbReference type="PANTHER" id="PTHR31223">
    <property type="entry name" value="LOG FAMILY PROTEIN YJL055W"/>
    <property type="match status" value="1"/>
</dbReference>
<keyword evidence="3" id="KW-0378">Hydrolase</keyword>